<feature type="transmembrane region" description="Helical" evidence="1">
    <location>
        <begin position="20"/>
        <end position="46"/>
    </location>
</feature>
<keyword evidence="1" id="KW-0812">Transmembrane</keyword>
<protein>
    <submittedName>
        <fullName evidence="3">Ovule protein</fullName>
    </submittedName>
</protein>
<sequence>LLKCFSVTLKDTYSKLVKYQFFYSFFSIYRILFIENYITLLCKIYLKFF</sequence>
<keyword evidence="2" id="KW-1185">Reference proteome</keyword>
<organism evidence="2 3">
    <name type="scientific">Parastrongyloides trichosuri</name>
    <name type="common">Possum-specific nematode worm</name>
    <dbReference type="NCBI Taxonomy" id="131310"/>
    <lineage>
        <taxon>Eukaryota</taxon>
        <taxon>Metazoa</taxon>
        <taxon>Ecdysozoa</taxon>
        <taxon>Nematoda</taxon>
        <taxon>Chromadorea</taxon>
        <taxon>Rhabditida</taxon>
        <taxon>Tylenchina</taxon>
        <taxon>Panagrolaimomorpha</taxon>
        <taxon>Strongyloidoidea</taxon>
        <taxon>Strongyloididae</taxon>
        <taxon>Parastrongyloides</taxon>
    </lineage>
</organism>
<dbReference type="AlphaFoldDB" id="A0A0N4YZY6"/>
<accession>A0A0N4YZY6</accession>
<evidence type="ECO:0000313" key="3">
    <source>
        <dbReference type="WBParaSite" id="PTRK_0000001850.1"/>
    </source>
</evidence>
<proteinExistence type="predicted"/>
<dbReference type="WBParaSite" id="PTRK_0000001850.1">
    <property type="protein sequence ID" value="PTRK_0000001850.1"/>
    <property type="gene ID" value="PTRK_0000001850"/>
</dbReference>
<evidence type="ECO:0000313" key="2">
    <source>
        <dbReference type="Proteomes" id="UP000038045"/>
    </source>
</evidence>
<name>A0A0N4YZY6_PARTI</name>
<evidence type="ECO:0000256" key="1">
    <source>
        <dbReference type="SAM" id="Phobius"/>
    </source>
</evidence>
<keyword evidence="1" id="KW-0472">Membrane</keyword>
<reference evidence="3" key="1">
    <citation type="submission" date="2017-02" db="UniProtKB">
        <authorList>
            <consortium name="WormBaseParasite"/>
        </authorList>
    </citation>
    <scope>IDENTIFICATION</scope>
</reference>
<dbReference type="Proteomes" id="UP000038045">
    <property type="component" value="Unplaced"/>
</dbReference>
<keyword evidence="1" id="KW-1133">Transmembrane helix</keyword>